<evidence type="ECO:0000313" key="2">
    <source>
        <dbReference type="EMBL" id="SHO72829.1"/>
    </source>
</evidence>
<dbReference type="OrthoDB" id="98874at2"/>
<gene>
    <name evidence="2" type="ORF">SAMN05443547_1169</name>
</gene>
<feature type="domain" description="DUF3857" evidence="1">
    <location>
        <begin position="67"/>
        <end position="193"/>
    </location>
</feature>
<protein>
    <recommendedName>
        <fullName evidence="1">DUF3857 domain-containing protein</fullName>
    </recommendedName>
</protein>
<dbReference type="STRING" id="416016.SAMN05443547_1169"/>
<organism evidence="2 3">
    <name type="scientific">Flavobacterium cucumis</name>
    <dbReference type="NCBI Taxonomy" id="416016"/>
    <lineage>
        <taxon>Bacteria</taxon>
        <taxon>Pseudomonadati</taxon>
        <taxon>Bacteroidota</taxon>
        <taxon>Flavobacteriia</taxon>
        <taxon>Flavobacteriales</taxon>
        <taxon>Flavobacteriaceae</taxon>
        <taxon>Flavobacterium</taxon>
    </lineage>
</organism>
<dbReference type="Pfam" id="PF12969">
    <property type="entry name" value="DUF3857"/>
    <property type="match status" value="1"/>
</dbReference>
<dbReference type="EMBL" id="FRYK01000001">
    <property type="protein sequence ID" value="SHO72829.1"/>
    <property type="molecule type" value="Genomic_DNA"/>
</dbReference>
<evidence type="ECO:0000259" key="1">
    <source>
        <dbReference type="Pfam" id="PF12969"/>
    </source>
</evidence>
<dbReference type="Proteomes" id="UP000184611">
    <property type="component" value="Unassembled WGS sequence"/>
</dbReference>
<sequence length="671" mass="77368">MKNLFIYLFILNLNLFYSQEYKLGKVTIDELKENEHKLEKDASACKIFSKAKTYMVYNNDKGFELVTEVENKIKIYKTDGLKFANFSVDFYSYGSDKEIVNFSDAVTYNLVAGKIEKTKLKSEGEFTERINKYNQVKKITMPNVKVGSIVEYKYTIKSPFVSQVKDWYFQDLIPVDYSSFQIRIPEYYTYNSFTKGSLNIKSIKNTVSSSLTINSKERQSTSRGRTVSTEFSQSKVDFKENISNFEIHDVPSIKEETFVKNLANYIGGVTHELASIQYPNEPFKLLSTSWEEVAKNINLSQDFGGELSKMSYFEDDINKLLVGKNSDQEKMISIFEFVKNNFKWNGYFGIYTDEGLKNTYKNKIGNVADLNLLLTAILRFSKLNAHPVLISSVSNGIPLFPSRTAFNYVLAGVEIEGRTILLDATDKFSHLNILPYRAINWRGRMIYENGGSKEIDLEPTVVSKDNIIMDYSVSTSGSIQGTIKRQLTDYNAYNYRNDYGLLNDESVIEKKEKSLGGIVIDNYNKENADNLNAAVIESFDFEDNKNVEVIGDKIYISPLLFYALDSNPFKSDNRTFPIEFAYPHSDKYIITLQIPEGYVVDYVPETENLFFADKILSHRYIVNKDEKTLKFMIQDDVNVTILSSEFYPDLKEYYNKKWIKQNEKIVLKKKI</sequence>
<evidence type="ECO:0000313" key="3">
    <source>
        <dbReference type="Proteomes" id="UP000184611"/>
    </source>
</evidence>
<reference evidence="3" key="1">
    <citation type="submission" date="2016-12" db="EMBL/GenBank/DDBJ databases">
        <authorList>
            <person name="Varghese N."/>
            <person name="Submissions S."/>
        </authorList>
    </citation>
    <scope>NUCLEOTIDE SEQUENCE [LARGE SCALE GENOMIC DNA]</scope>
    <source>
        <strain evidence="3">DSM 18830</strain>
    </source>
</reference>
<dbReference type="RefSeq" id="WP_073582266.1">
    <property type="nucleotide sequence ID" value="NZ_CBCSEA010000013.1"/>
</dbReference>
<proteinExistence type="predicted"/>
<dbReference type="InterPro" id="IPR024618">
    <property type="entry name" value="DUF3857"/>
</dbReference>
<keyword evidence="3" id="KW-1185">Reference proteome</keyword>
<name>A0A1M7ZVA9_9FLAO</name>
<dbReference type="Gene3D" id="3.10.620.30">
    <property type="match status" value="1"/>
</dbReference>
<dbReference type="Gene3D" id="2.60.120.1130">
    <property type="match status" value="1"/>
</dbReference>
<accession>A0A1M7ZVA9</accession>
<dbReference type="AlphaFoldDB" id="A0A1M7ZVA9"/>
<dbReference type="Gene3D" id="2.60.40.3140">
    <property type="match status" value="1"/>
</dbReference>